<name>A0ABY8L405_9FLAO</name>
<dbReference type="Proteomes" id="UP001232001">
    <property type="component" value="Chromosome"/>
</dbReference>
<dbReference type="EMBL" id="CP122539">
    <property type="protein sequence ID" value="WGH76166.1"/>
    <property type="molecule type" value="Genomic_DNA"/>
</dbReference>
<evidence type="ECO:0000313" key="1">
    <source>
        <dbReference type="EMBL" id="WGH76166.1"/>
    </source>
</evidence>
<dbReference type="RefSeq" id="WP_279652036.1">
    <property type="nucleotide sequence ID" value="NZ_CP122539.1"/>
</dbReference>
<evidence type="ECO:0000313" key="2">
    <source>
        <dbReference type="Proteomes" id="UP001232001"/>
    </source>
</evidence>
<accession>A0ABY8L405</accession>
<reference evidence="1 2" key="1">
    <citation type="submission" date="2023-04" db="EMBL/GenBank/DDBJ databases">
        <title>Tenacibaculum tangerinum sp. nov., isolated from sea tidal flat of South Korea.</title>
        <authorList>
            <person name="Lee S.H."/>
            <person name="Kim J.-J."/>
        </authorList>
    </citation>
    <scope>NUCLEOTIDE SEQUENCE [LARGE SCALE GENOMIC DNA]</scope>
    <source>
        <strain evidence="1 2">GRR-S3-23</strain>
    </source>
</reference>
<keyword evidence="2" id="KW-1185">Reference proteome</keyword>
<gene>
    <name evidence="1" type="ORF">P8625_03080</name>
</gene>
<protein>
    <submittedName>
        <fullName evidence="1">Uncharacterized protein</fullName>
    </submittedName>
</protein>
<organism evidence="1 2">
    <name type="scientific">Tenacibaculum tangerinum</name>
    <dbReference type="NCBI Taxonomy" id="3038772"/>
    <lineage>
        <taxon>Bacteria</taxon>
        <taxon>Pseudomonadati</taxon>
        <taxon>Bacteroidota</taxon>
        <taxon>Flavobacteriia</taxon>
        <taxon>Flavobacteriales</taxon>
        <taxon>Flavobacteriaceae</taxon>
        <taxon>Tenacibaculum</taxon>
    </lineage>
</organism>
<sequence>MNIKKLLKVLAALFLIGVVALTAVYFMNDESLPKGKQGAEADALATKMLKSLNYEAYKNTRFIEWSFRGKHFYKWDKQEDIVEVSWDANKVTLHTKNPERSSVLVDGEKVENKELLQNAIDYFNNDSFWLIAPYKVFESGIERRIVLHEGKEALLITYTTGGSTPGDSYLWILDDNGMPVSYKMWVSIIPTGGIEATWSDWTTTKSGALLPTKHEMPVGVLDMGDVKGYN</sequence>
<proteinExistence type="predicted"/>